<dbReference type="OrthoDB" id="10029326at2759"/>
<reference evidence="6" key="1">
    <citation type="submission" date="2022-10" db="EMBL/GenBank/DDBJ databases">
        <title>Tapping the CABI collections for fungal endophytes: first genome assemblies for Collariella, Neodidymelliopsis, Ascochyta clinopodiicola, Didymella pomorum, Didymosphaeria variabile, Neocosmospora piperis and Neocucurbitaria cava.</title>
        <authorList>
            <person name="Hill R."/>
        </authorList>
    </citation>
    <scope>NUCLEOTIDE SEQUENCE</scope>
    <source>
        <strain evidence="6">IMI 360193</strain>
    </source>
</reference>
<feature type="domain" description="FAD-binding" evidence="5">
    <location>
        <begin position="7"/>
        <end position="363"/>
    </location>
</feature>
<dbReference type="Proteomes" id="UP001140562">
    <property type="component" value="Unassembled WGS sequence"/>
</dbReference>
<evidence type="ECO:0000256" key="4">
    <source>
        <dbReference type="ARBA" id="ARBA00023002"/>
    </source>
</evidence>
<dbReference type="PRINTS" id="PR00420">
    <property type="entry name" value="RNGMNOXGNASE"/>
</dbReference>
<dbReference type="EMBL" id="JAPEUV010000242">
    <property type="protein sequence ID" value="KAJ4329959.1"/>
    <property type="molecule type" value="Genomic_DNA"/>
</dbReference>
<keyword evidence="4" id="KW-0560">Oxidoreductase</keyword>
<gene>
    <name evidence="6" type="ORF">N0V87_010418</name>
</gene>
<proteinExistence type="inferred from homology"/>
<sequence length="507" mass="55956">MSNRERVKVLIAGSSVAGLTLANILEQLDIDYLVLEKYGKIAPDMGASIGIFLNGFRILDQLGCYDAIKGLVEGADAFQTLNMRNEHGKIISKLKDASKKFNERLGYEPIFVDRQMIIQLLYDNLRNKSKVLTKKGVTKVEQTTEEVLVTTEDGSTFHGDILVGADGIHSAVRCEMWRLADKDSSGHFPVGERLNVPTEYCCIFGISQPNDKFPKYSSQNIQGQKHSYLVATGPNHRIYWFLFKKLPDVARGLYDKIPRFTDEQKDALAAEHANDVMSDTLTFGELYASRTTATLQALPEVVFQKWHYNHIITIGDAAHKVRLLSSLTASKLTWIQFNPIGGQGGNSAIEDAAVLANQLHALVSSSNTGPTDAQISQALAETQRIRFPRAMKFLKASHDNQSIQAQDTFTSRLIARYIVPLSGPEKVLQMICEGARGAARINALPMPQRPHSQLWDDERKPRIGFAWKRMVYAASVGFGVLALHMASGGQLPVASSPRVLLSAGSGV</sequence>
<dbReference type="AlphaFoldDB" id="A0A9W9BV26"/>
<comment type="caution">
    <text evidence="6">The sequence shown here is derived from an EMBL/GenBank/DDBJ whole genome shotgun (WGS) entry which is preliminary data.</text>
</comment>
<evidence type="ECO:0000313" key="7">
    <source>
        <dbReference type="Proteomes" id="UP001140562"/>
    </source>
</evidence>
<evidence type="ECO:0000256" key="3">
    <source>
        <dbReference type="ARBA" id="ARBA00022827"/>
    </source>
</evidence>
<accession>A0A9W9BV26</accession>
<dbReference type="SUPFAM" id="SSF51905">
    <property type="entry name" value="FAD/NAD(P)-binding domain"/>
    <property type="match status" value="1"/>
</dbReference>
<evidence type="ECO:0000259" key="5">
    <source>
        <dbReference type="Pfam" id="PF01494"/>
    </source>
</evidence>
<name>A0A9W9BV26_9PLEO</name>
<comment type="similarity">
    <text evidence="1">Belongs to the paxM FAD-dependent monooxygenase family.</text>
</comment>
<dbReference type="GO" id="GO:0004497">
    <property type="term" value="F:monooxygenase activity"/>
    <property type="evidence" value="ECO:0007669"/>
    <property type="project" value="InterPro"/>
</dbReference>
<dbReference type="Pfam" id="PF01494">
    <property type="entry name" value="FAD_binding_3"/>
    <property type="match status" value="1"/>
</dbReference>
<evidence type="ECO:0000313" key="6">
    <source>
        <dbReference type="EMBL" id="KAJ4329959.1"/>
    </source>
</evidence>
<organism evidence="6 7">
    <name type="scientific">Didymella glomerata</name>
    <dbReference type="NCBI Taxonomy" id="749621"/>
    <lineage>
        <taxon>Eukaryota</taxon>
        <taxon>Fungi</taxon>
        <taxon>Dikarya</taxon>
        <taxon>Ascomycota</taxon>
        <taxon>Pezizomycotina</taxon>
        <taxon>Dothideomycetes</taxon>
        <taxon>Pleosporomycetidae</taxon>
        <taxon>Pleosporales</taxon>
        <taxon>Pleosporineae</taxon>
        <taxon>Didymellaceae</taxon>
        <taxon>Didymella</taxon>
    </lineage>
</organism>
<keyword evidence="3" id="KW-0274">FAD</keyword>
<protein>
    <recommendedName>
        <fullName evidence="5">FAD-binding domain-containing protein</fullName>
    </recommendedName>
</protein>
<dbReference type="InterPro" id="IPR050562">
    <property type="entry name" value="FAD_mOase_fung"/>
</dbReference>
<dbReference type="InterPro" id="IPR036188">
    <property type="entry name" value="FAD/NAD-bd_sf"/>
</dbReference>
<keyword evidence="2" id="KW-0285">Flavoprotein</keyword>
<dbReference type="PANTHER" id="PTHR47356:SF2">
    <property type="entry name" value="FAD-BINDING DOMAIN-CONTAINING PROTEIN-RELATED"/>
    <property type="match status" value="1"/>
</dbReference>
<keyword evidence="7" id="KW-1185">Reference proteome</keyword>
<dbReference type="InterPro" id="IPR002938">
    <property type="entry name" value="FAD-bd"/>
</dbReference>
<dbReference type="Gene3D" id="3.50.50.60">
    <property type="entry name" value="FAD/NAD(P)-binding domain"/>
    <property type="match status" value="1"/>
</dbReference>
<evidence type="ECO:0000256" key="1">
    <source>
        <dbReference type="ARBA" id="ARBA00007992"/>
    </source>
</evidence>
<dbReference type="PANTHER" id="PTHR47356">
    <property type="entry name" value="FAD-DEPENDENT MONOOXYGENASE ASQG-RELATED"/>
    <property type="match status" value="1"/>
</dbReference>
<evidence type="ECO:0000256" key="2">
    <source>
        <dbReference type="ARBA" id="ARBA00022630"/>
    </source>
</evidence>
<dbReference type="GO" id="GO:0071949">
    <property type="term" value="F:FAD binding"/>
    <property type="evidence" value="ECO:0007669"/>
    <property type="project" value="InterPro"/>
</dbReference>